<dbReference type="AlphaFoldDB" id="A0A194WVU1"/>
<dbReference type="EMBL" id="KQ947426">
    <property type="protein sequence ID" value="KUJ11794.1"/>
    <property type="molecule type" value="Genomic_DNA"/>
</dbReference>
<dbReference type="Proteomes" id="UP000070700">
    <property type="component" value="Unassembled WGS sequence"/>
</dbReference>
<dbReference type="STRING" id="149040.A0A194WVU1"/>
<dbReference type="KEGG" id="psco:LY89DRAFT_594373"/>
<sequence>LMGGKHFTIPCTLSKNRYSINLSALIDSRANSFVFMDTTYANNITTFLNLKPQPLIQPIIPKGFNKQPGKLVTHFITLYLSLDSQRQENIPFLILDLSNHNIILGLKWILYFNI</sequence>
<dbReference type="InterPro" id="IPR021109">
    <property type="entry name" value="Peptidase_aspartic_dom_sf"/>
</dbReference>
<reference evidence="1 2" key="1">
    <citation type="submission" date="2015-10" db="EMBL/GenBank/DDBJ databases">
        <title>Full genome of DAOMC 229536 Phialocephala scopiformis, a fungal endophyte of spruce producing the potent anti-insectan compound rugulosin.</title>
        <authorList>
            <consortium name="DOE Joint Genome Institute"/>
            <person name="Walker A.K."/>
            <person name="Frasz S.L."/>
            <person name="Seifert K.A."/>
            <person name="Miller J.D."/>
            <person name="Mondo S.J."/>
            <person name="Labutti K."/>
            <person name="Lipzen A."/>
            <person name="Dockter R."/>
            <person name="Kennedy M."/>
            <person name="Grigoriev I.V."/>
            <person name="Spatafora J.W."/>
        </authorList>
    </citation>
    <scope>NUCLEOTIDE SEQUENCE [LARGE SCALE GENOMIC DNA]</scope>
    <source>
        <strain evidence="1 2">CBS 120377</strain>
    </source>
</reference>
<accession>A0A194WVU1</accession>
<dbReference type="OrthoDB" id="3561912at2759"/>
<dbReference type="GeneID" id="28819525"/>
<gene>
    <name evidence="1" type="ORF">LY89DRAFT_594373</name>
</gene>
<organism evidence="1 2">
    <name type="scientific">Mollisia scopiformis</name>
    <name type="common">Conifer needle endophyte fungus</name>
    <name type="synonym">Phialocephala scopiformis</name>
    <dbReference type="NCBI Taxonomy" id="149040"/>
    <lineage>
        <taxon>Eukaryota</taxon>
        <taxon>Fungi</taxon>
        <taxon>Dikarya</taxon>
        <taxon>Ascomycota</taxon>
        <taxon>Pezizomycotina</taxon>
        <taxon>Leotiomycetes</taxon>
        <taxon>Helotiales</taxon>
        <taxon>Mollisiaceae</taxon>
        <taxon>Mollisia</taxon>
    </lineage>
</organism>
<dbReference type="InParanoid" id="A0A194WVU1"/>
<name>A0A194WVU1_MOLSC</name>
<proteinExistence type="predicted"/>
<feature type="non-terminal residue" evidence="1">
    <location>
        <position position="1"/>
    </location>
</feature>
<dbReference type="CDD" id="cd00303">
    <property type="entry name" value="retropepsin_like"/>
    <property type="match status" value="1"/>
</dbReference>
<dbReference type="Gene3D" id="2.40.70.10">
    <property type="entry name" value="Acid Proteases"/>
    <property type="match status" value="1"/>
</dbReference>
<evidence type="ECO:0000313" key="2">
    <source>
        <dbReference type="Proteomes" id="UP000070700"/>
    </source>
</evidence>
<protein>
    <submittedName>
        <fullName evidence="1">Uncharacterized protein</fullName>
    </submittedName>
</protein>
<evidence type="ECO:0000313" key="1">
    <source>
        <dbReference type="EMBL" id="KUJ11794.1"/>
    </source>
</evidence>
<dbReference type="RefSeq" id="XP_018066149.1">
    <property type="nucleotide sequence ID" value="XM_018209799.1"/>
</dbReference>
<keyword evidence="2" id="KW-1185">Reference proteome</keyword>